<dbReference type="OrthoDB" id="9803265at2"/>
<keyword evidence="1" id="KW-0812">Transmembrane</keyword>
<gene>
    <name evidence="2" type="ORF">FG384_03090</name>
</gene>
<name>A0A544TUU4_9BACI</name>
<dbReference type="Pfam" id="PF16316">
    <property type="entry name" value="DUF4956"/>
    <property type="match status" value="1"/>
</dbReference>
<reference evidence="2 3" key="1">
    <citation type="submission" date="2019-06" db="EMBL/GenBank/DDBJ databases">
        <title>Psychrobacillus vulpis sp. nov., a new species isolated from feces of a red fox that inhabits in The Tablas de Daimiel Natural Park, Albacete, Spain.</title>
        <authorList>
            <person name="Rodriguez M."/>
            <person name="Reina J.C."/>
            <person name="Bejar V."/>
            <person name="Llamas I."/>
        </authorList>
    </citation>
    <scope>NUCLEOTIDE SEQUENCE [LARGE SCALE GENOMIC DNA]</scope>
    <source>
        <strain evidence="2 3">Z8</strain>
    </source>
</reference>
<comment type="caution">
    <text evidence="2">The sequence shown here is derived from an EMBL/GenBank/DDBJ whole genome shotgun (WGS) entry which is preliminary data.</text>
</comment>
<accession>A0A544TUU4</accession>
<evidence type="ECO:0000256" key="1">
    <source>
        <dbReference type="SAM" id="Phobius"/>
    </source>
</evidence>
<keyword evidence="1" id="KW-0472">Membrane</keyword>
<proteinExistence type="predicted"/>
<organism evidence="2 3">
    <name type="scientific">Psychrobacillus vulpis</name>
    <dbReference type="NCBI Taxonomy" id="2325572"/>
    <lineage>
        <taxon>Bacteria</taxon>
        <taxon>Bacillati</taxon>
        <taxon>Bacillota</taxon>
        <taxon>Bacilli</taxon>
        <taxon>Bacillales</taxon>
        <taxon>Bacillaceae</taxon>
        <taxon>Psychrobacillus</taxon>
    </lineage>
</organism>
<keyword evidence="3" id="KW-1185">Reference proteome</keyword>
<evidence type="ECO:0000313" key="2">
    <source>
        <dbReference type="EMBL" id="TQR21206.1"/>
    </source>
</evidence>
<feature type="transmembrane region" description="Helical" evidence="1">
    <location>
        <begin position="28"/>
        <end position="49"/>
    </location>
</feature>
<feature type="transmembrane region" description="Helical" evidence="1">
    <location>
        <begin position="61"/>
        <end position="91"/>
    </location>
</feature>
<sequence>MMMNDTINFQDVIKKSVLHLEAFRSVSYIDIFLGLACSFAIGMFIYWVYKKYFRGVVYSYNYNVSFVLMTMITTLIIMTISTNIILSLGMVGALSIVRFRTAVKDPLDIVYMFWAIAAGIATGAKMYPLALIGSLALGATLAWLSKKKTKHEAYLMIIRHTDEATDELRVQLRKLNTKLKSKSIRNNFTELTVEINLRDDNTAFMTTINNINGVIECSLVNYTGDYAQ</sequence>
<dbReference type="EMBL" id="VDGI01000002">
    <property type="protein sequence ID" value="TQR21206.1"/>
    <property type="molecule type" value="Genomic_DNA"/>
</dbReference>
<protein>
    <submittedName>
        <fullName evidence="2">DUF4956 domain-containing protein</fullName>
    </submittedName>
</protein>
<evidence type="ECO:0000313" key="3">
    <source>
        <dbReference type="Proteomes" id="UP000316626"/>
    </source>
</evidence>
<feature type="transmembrane region" description="Helical" evidence="1">
    <location>
        <begin position="111"/>
        <end position="144"/>
    </location>
</feature>
<dbReference type="Proteomes" id="UP000316626">
    <property type="component" value="Unassembled WGS sequence"/>
</dbReference>
<dbReference type="InterPro" id="IPR032531">
    <property type="entry name" value="DUF4956"/>
</dbReference>
<keyword evidence="1" id="KW-1133">Transmembrane helix</keyword>
<dbReference type="AlphaFoldDB" id="A0A544TUU4"/>